<protein>
    <submittedName>
        <fullName evidence="2">Probable ribonuclease ZC3H12C</fullName>
    </submittedName>
</protein>
<name>A0A8X6MVC8_NEPPI</name>
<dbReference type="PANTHER" id="PTHR12876">
    <property type="entry name" value="N4BP1-RELATED"/>
    <property type="match status" value="1"/>
</dbReference>
<evidence type="ECO:0000313" key="2">
    <source>
        <dbReference type="EMBL" id="GFS79599.1"/>
    </source>
</evidence>
<organism evidence="2 3">
    <name type="scientific">Nephila pilipes</name>
    <name type="common">Giant wood spider</name>
    <name type="synonym">Nephila maculata</name>
    <dbReference type="NCBI Taxonomy" id="299642"/>
    <lineage>
        <taxon>Eukaryota</taxon>
        <taxon>Metazoa</taxon>
        <taxon>Ecdysozoa</taxon>
        <taxon>Arthropoda</taxon>
        <taxon>Chelicerata</taxon>
        <taxon>Arachnida</taxon>
        <taxon>Araneae</taxon>
        <taxon>Araneomorphae</taxon>
        <taxon>Entelegynae</taxon>
        <taxon>Araneoidea</taxon>
        <taxon>Nephilidae</taxon>
        <taxon>Nephila</taxon>
    </lineage>
</organism>
<feature type="domain" description="RNase NYN" evidence="1">
    <location>
        <begin position="199"/>
        <end position="355"/>
    </location>
</feature>
<proteinExistence type="predicted"/>
<dbReference type="Pfam" id="PF11977">
    <property type="entry name" value="RNase_Zc3h12a"/>
    <property type="match status" value="1"/>
</dbReference>
<dbReference type="GO" id="GO:0036464">
    <property type="term" value="C:cytoplasmic ribonucleoprotein granule"/>
    <property type="evidence" value="ECO:0007669"/>
    <property type="project" value="TreeGrafter"/>
</dbReference>
<sequence>MENLILSYEEQKLVAKHKKRLECIYHVQISLPELTNVQTYKNDLIVATLNGEKKQINKLKKFIEKKMEAQKRKREDRVTVSSNIPVITLSDSSDSDSSDSDISEHQRKIKRRKKIKILNGTPTNCTTKETDYIVDLTSPIVTRGREEVSHSIECESAPAFIPLNTEKENKTKKVDGDDSIIVLEEIQVPKPVEKEPRFLRPVVIDGSNVAREHGKVKNTFSCKGIKLAIDYFLKKGHQSVTAFVPQYRRYCKFGPVFTTDQNLLEELAKEQRVVFTPSRRVNNRRLTCYDDRFIVDLATSTGGVILSNDNYRDLMGESEAYKKTIEERLLMFCFVGDILMIPKDPLGKNGPSLEDFLSMSATEKSLQTNFMYS</sequence>
<evidence type="ECO:0000259" key="1">
    <source>
        <dbReference type="Pfam" id="PF11977"/>
    </source>
</evidence>
<accession>A0A8X6MVC8</accession>
<dbReference type="Proteomes" id="UP000887013">
    <property type="component" value="Unassembled WGS sequence"/>
</dbReference>
<dbReference type="GO" id="GO:0004521">
    <property type="term" value="F:RNA endonuclease activity"/>
    <property type="evidence" value="ECO:0007669"/>
    <property type="project" value="TreeGrafter"/>
</dbReference>
<dbReference type="OrthoDB" id="392925at2759"/>
<dbReference type="EMBL" id="BMAW01002642">
    <property type="protein sequence ID" value="GFS79599.1"/>
    <property type="molecule type" value="Genomic_DNA"/>
</dbReference>
<dbReference type="PANTHER" id="PTHR12876:SF35">
    <property type="entry name" value="LD08718P-RELATED"/>
    <property type="match status" value="1"/>
</dbReference>
<dbReference type="GO" id="GO:0005634">
    <property type="term" value="C:nucleus"/>
    <property type="evidence" value="ECO:0007669"/>
    <property type="project" value="TreeGrafter"/>
</dbReference>
<dbReference type="Gene3D" id="3.40.50.11980">
    <property type="match status" value="1"/>
</dbReference>
<keyword evidence="3" id="KW-1185">Reference proteome</keyword>
<reference evidence="2" key="1">
    <citation type="submission" date="2020-08" db="EMBL/GenBank/DDBJ databases">
        <title>Multicomponent nature underlies the extraordinary mechanical properties of spider dragline silk.</title>
        <authorList>
            <person name="Kono N."/>
            <person name="Nakamura H."/>
            <person name="Mori M."/>
            <person name="Yoshida Y."/>
            <person name="Ohtoshi R."/>
            <person name="Malay A.D."/>
            <person name="Moran D.A.P."/>
            <person name="Tomita M."/>
            <person name="Numata K."/>
            <person name="Arakawa K."/>
        </authorList>
    </citation>
    <scope>NUCLEOTIDE SEQUENCE</scope>
</reference>
<dbReference type="FunFam" id="3.40.50.11980:FF:000001">
    <property type="entry name" value="ZC3H12A isoform 1"/>
    <property type="match status" value="1"/>
</dbReference>
<gene>
    <name evidence="2" type="primary">Zc3h12c</name>
    <name evidence="2" type="ORF">NPIL_276951</name>
</gene>
<dbReference type="AlphaFoldDB" id="A0A8X6MVC8"/>
<dbReference type="InterPro" id="IPR021869">
    <property type="entry name" value="RNase_Zc3h12_NYN"/>
</dbReference>
<dbReference type="GO" id="GO:0003729">
    <property type="term" value="F:mRNA binding"/>
    <property type="evidence" value="ECO:0007669"/>
    <property type="project" value="TreeGrafter"/>
</dbReference>
<comment type="caution">
    <text evidence="2">The sequence shown here is derived from an EMBL/GenBank/DDBJ whole genome shotgun (WGS) entry which is preliminary data.</text>
</comment>
<dbReference type="InterPro" id="IPR051101">
    <property type="entry name" value="ZC3H12/N4BP1_RNase_Reg"/>
</dbReference>
<dbReference type="CDD" id="cd18719">
    <property type="entry name" value="PIN_Zc3h12a-N4BP1-like"/>
    <property type="match status" value="1"/>
</dbReference>
<evidence type="ECO:0000313" key="3">
    <source>
        <dbReference type="Proteomes" id="UP000887013"/>
    </source>
</evidence>